<sequence>MRSIEISWTEVSQHRVRVQVPDCFDASSEDYAWENRLGELDTDGFLGLERTDVTVRELPDGDYGNLEEFDPASRHGEFLAE</sequence>
<dbReference type="AlphaFoldDB" id="D0LFI4"/>
<keyword evidence="2" id="KW-1185">Reference proteome</keyword>
<dbReference type="RefSeq" id="WP_012836503.1">
    <property type="nucleotide sequence ID" value="NC_013442.1"/>
</dbReference>
<keyword evidence="1" id="KW-0614">Plasmid</keyword>
<gene>
    <name evidence="1" type="ORF">Gbro_4920</name>
</gene>
<geneLocation type="plasmid" evidence="1 2">
    <name>pGBRO01</name>
</geneLocation>
<proteinExistence type="predicted"/>
<name>D0LFI4_GORB4</name>
<evidence type="ECO:0000313" key="2">
    <source>
        <dbReference type="Proteomes" id="UP000001219"/>
    </source>
</evidence>
<evidence type="ECO:0000313" key="1">
    <source>
        <dbReference type="EMBL" id="ACY24033.1"/>
    </source>
</evidence>
<reference evidence="1 2" key="1">
    <citation type="journal article" date="2010" name="Stand. Genomic Sci.">
        <title>Complete genome sequence of Gordonia bronchialis type strain (3410).</title>
        <authorList>
            <person name="Ivanova N."/>
            <person name="Sikorski J."/>
            <person name="Jando M."/>
            <person name="Lapidus A."/>
            <person name="Nolan M."/>
            <person name="Lucas S."/>
            <person name="Del Rio T.G."/>
            <person name="Tice H."/>
            <person name="Copeland A."/>
            <person name="Cheng J.F."/>
            <person name="Chen F."/>
            <person name="Bruce D."/>
            <person name="Goodwin L."/>
            <person name="Pitluck S."/>
            <person name="Mavromatis K."/>
            <person name="Ovchinnikova G."/>
            <person name="Pati A."/>
            <person name="Chen A."/>
            <person name="Palaniappan K."/>
            <person name="Land M."/>
            <person name="Hauser L."/>
            <person name="Chang Y.J."/>
            <person name="Jeffries C.D."/>
            <person name="Chain P."/>
            <person name="Saunders E."/>
            <person name="Han C."/>
            <person name="Detter J.C."/>
            <person name="Brettin T."/>
            <person name="Rohde M."/>
            <person name="Goker M."/>
            <person name="Bristow J."/>
            <person name="Eisen J.A."/>
            <person name="Markowitz V."/>
            <person name="Hugenholtz P."/>
            <person name="Klenk H.P."/>
            <person name="Kyrpides N.C."/>
        </authorList>
    </citation>
    <scope>NUCLEOTIDE SEQUENCE [LARGE SCALE GENOMIC DNA]</scope>
    <source>
        <strain evidence="2">ATCC 25592 / DSM 43247 / BCRC 13721 / JCM 3198 / KCTC 3076 / NBRC 16047 / NCTC 10667</strain>
        <plasmid evidence="2">pGBRO01</plasmid>
    </source>
</reference>
<dbReference type="EMBL" id="CP001803">
    <property type="protein sequence ID" value="ACY24033.1"/>
    <property type="molecule type" value="Genomic_DNA"/>
</dbReference>
<dbReference type="HOGENOM" id="CLU_2539001_0_0_11"/>
<dbReference type="Proteomes" id="UP000001219">
    <property type="component" value="Plasmid pGBRO01"/>
</dbReference>
<organism evidence="1 2">
    <name type="scientific">Gordonia bronchialis (strain ATCC 25592 / DSM 43247 / BCRC 13721 / JCM 3198 / KCTC 3076 / NBRC 16047 / NCTC 10667)</name>
    <name type="common">Rhodococcus bronchialis</name>
    <dbReference type="NCBI Taxonomy" id="526226"/>
    <lineage>
        <taxon>Bacteria</taxon>
        <taxon>Bacillati</taxon>
        <taxon>Actinomycetota</taxon>
        <taxon>Actinomycetes</taxon>
        <taxon>Mycobacteriales</taxon>
        <taxon>Gordoniaceae</taxon>
        <taxon>Gordonia</taxon>
    </lineage>
</organism>
<dbReference type="KEGG" id="gbr:Gbro_4920"/>
<accession>D0LFI4</accession>
<protein>
    <submittedName>
        <fullName evidence="1">Uncharacterized protein</fullName>
    </submittedName>
</protein>